<sequence>MGEATISSKACVESTPPPSKPLLIAVFVSSLEEAMLKALPKAFPHLLGTDPNARVEFYDKVQRQATDHDRDFIKKYDDDLSTTLIFAGLFSAVASAFIVSVETSLQPDYTQLSYTVLTLMANISLGHTPPDPSAAFPQWTGPDPATVHVQAILYSSLAASLLAALIAMLGKQWLNRYSQDELRGSIIDRGRYRQRKINGMKNWRFDLVMECLPLMLQAALLLLGCALSKYLFTINKAVAGVAVGFTSFGVLFYLLIVSAATLSYNCPFQTPLSLVIRYMIRFDDEHREYLRRFRKWFGRTFIRRRRQQRPGSSVPHAIRGLNTFDVAVIGGQAELAMENLDLQYPLFNGKTDCQGFVLDSKCIAWMFKTSTDADVILAIMKFVPEVVWHHGIRAIPLDVLYDNVLECFSQSHGKPVVIPSLRNKAYLSAKALLHLVIQRKCIGNQSDEALFNSISTRHSTIGSHHYEGDSDLESTLGFIDRIFGFGIDKAIDFHFPSFTVPHHAWLGHILLYRAWDVLERRNPLPEDIREFVLRSLRLEPLPPAPIVTDCLFIIGLLLGIKVHVSDLLVMDKRAIKSTRYTRNLTIRSRTPVLPQGRLTPPWKP</sequence>
<reference evidence="3" key="2">
    <citation type="submission" date="2020-11" db="EMBL/GenBank/DDBJ databases">
        <authorList>
            <consortium name="DOE Joint Genome Institute"/>
            <person name="Kuo A."/>
            <person name="Miyauchi S."/>
            <person name="Kiss E."/>
            <person name="Drula E."/>
            <person name="Kohler A."/>
            <person name="Sanchez-Garcia M."/>
            <person name="Andreopoulos B."/>
            <person name="Barry K.W."/>
            <person name="Bonito G."/>
            <person name="Buee M."/>
            <person name="Carver A."/>
            <person name="Chen C."/>
            <person name="Cichocki N."/>
            <person name="Clum A."/>
            <person name="Culley D."/>
            <person name="Crous P.W."/>
            <person name="Fauchery L."/>
            <person name="Girlanda M."/>
            <person name="Hayes R."/>
            <person name="Keri Z."/>
            <person name="Labutti K."/>
            <person name="Lipzen A."/>
            <person name="Lombard V."/>
            <person name="Magnuson J."/>
            <person name="Maillard F."/>
            <person name="Morin E."/>
            <person name="Murat C."/>
            <person name="Nolan M."/>
            <person name="Ohm R."/>
            <person name="Pangilinan J."/>
            <person name="Pereira M."/>
            <person name="Perotto S."/>
            <person name="Peter M."/>
            <person name="Riley R."/>
            <person name="Sitrit Y."/>
            <person name="Stielow B."/>
            <person name="Szollosi G."/>
            <person name="Zifcakova L."/>
            <person name="Stursova M."/>
            <person name="Spatafora J.W."/>
            <person name="Tedersoo L."/>
            <person name="Vaario L.-M."/>
            <person name="Yamada A."/>
            <person name="Yan M."/>
            <person name="Wang P."/>
            <person name="Xu J."/>
            <person name="Bruns T."/>
            <person name="Baldrian P."/>
            <person name="Vilgalys R."/>
            <person name="Henrissat B."/>
            <person name="Grigoriev I.V."/>
            <person name="Hibbett D."/>
            <person name="Nagy L.G."/>
            <person name="Martin F.M."/>
        </authorList>
    </citation>
    <scope>NUCLEOTIDE SEQUENCE</scope>
    <source>
        <strain evidence="3">UH-Tt-Lm1</strain>
    </source>
</reference>
<comment type="caution">
    <text evidence="3">The sequence shown here is derived from an EMBL/GenBank/DDBJ whole genome shotgun (WGS) entry which is preliminary data.</text>
</comment>
<feature type="transmembrane region" description="Helical" evidence="1">
    <location>
        <begin position="151"/>
        <end position="169"/>
    </location>
</feature>
<evidence type="ECO:0000313" key="4">
    <source>
        <dbReference type="Proteomes" id="UP000736335"/>
    </source>
</evidence>
<evidence type="ECO:0000256" key="1">
    <source>
        <dbReference type="SAM" id="Phobius"/>
    </source>
</evidence>
<evidence type="ECO:0000313" key="3">
    <source>
        <dbReference type="EMBL" id="KAF9782346.1"/>
    </source>
</evidence>
<keyword evidence="1" id="KW-1133">Transmembrane helix</keyword>
<keyword evidence="4" id="KW-1185">Reference proteome</keyword>
<dbReference type="InterPro" id="IPR045338">
    <property type="entry name" value="DUF6535"/>
</dbReference>
<feature type="transmembrane region" description="Helical" evidence="1">
    <location>
        <begin position="238"/>
        <end position="262"/>
    </location>
</feature>
<dbReference type="EMBL" id="WIUZ02000012">
    <property type="protein sequence ID" value="KAF9782346.1"/>
    <property type="molecule type" value="Genomic_DNA"/>
</dbReference>
<feature type="transmembrane region" description="Helical" evidence="1">
    <location>
        <begin position="80"/>
        <end position="101"/>
    </location>
</feature>
<proteinExistence type="predicted"/>
<feature type="domain" description="DUF6535" evidence="2">
    <location>
        <begin position="61"/>
        <end position="232"/>
    </location>
</feature>
<keyword evidence="1" id="KW-0812">Transmembrane</keyword>
<name>A0A9P6HAX4_9AGAM</name>
<reference evidence="3" key="1">
    <citation type="journal article" date="2020" name="Nat. Commun.">
        <title>Large-scale genome sequencing of mycorrhizal fungi provides insights into the early evolution of symbiotic traits.</title>
        <authorList>
            <person name="Miyauchi S."/>
            <person name="Kiss E."/>
            <person name="Kuo A."/>
            <person name="Drula E."/>
            <person name="Kohler A."/>
            <person name="Sanchez-Garcia M."/>
            <person name="Morin E."/>
            <person name="Andreopoulos B."/>
            <person name="Barry K.W."/>
            <person name="Bonito G."/>
            <person name="Buee M."/>
            <person name="Carver A."/>
            <person name="Chen C."/>
            <person name="Cichocki N."/>
            <person name="Clum A."/>
            <person name="Culley D."/>
            <person name="Crous P.W."/>
            <person name="Fauchery L."/>
            <person name="Girlanda M."/>
            <person name="Hayes R.D."/>
            <person name="Keri Z."/>
            <person name="LaButti K."/>
            <person name="Lipzen A."/>
            <person name="Lombard V."/>
            <person name="Magnuson J."/>
            <person name="Maillard F."/>
            <person name="Murat C."/>
            <person name="Nolan M."/>
            <person name="Ohm R.A."/>
            <person name="Pangilinan J."/>
            <person name="Pereira M.F."/>
            <person name="Perotto S."/>
            <person name="Peter M."/>
            <person name="Pfister S."/>
            <person name="Riley R."/>
            <person name="Sitrit Y."/>
            <person name="Stielow J.B."/>
            <person name="Szollosi G."/>
            <person name="Zifcakova L."/>
            <person name="Stursova M."/>
            <person name="Spatafora J.W."/>
            <person name="Tedersoo L."/>
            <person name="Vaario L.M."/>
            <person name="Yamada A."/>
            <person name="Yan M."/>
            <person name="Wang P."/>
            <person name="Xu J."/>
            <person name="Bruns T."/>
            <person name="Baldrian P."/>
            <person name="Vilgalys R."/>
            <person name="Dunand C."/>
            <person name="Henrissat B."/>
            <person name="Grigoriev I.V."/>
            <person name="Hibbett D."/>
            <person name="Nagy L.G."/>
            <person name="Martin F.M."/>
        </authorList>
    </citation>
    <scope>NUCLEOTIDE SEQUENCE</scope>
    <source>
        <strain evidence="3">UH-Tt-Lm1</strain>
    </source>
</reference>
<dbReference type="Pfam" id="PF20153">
    <property type="entry name" value="DUF6535"/>
    <property type="match status" value="1"/>
</dbReference>
<organism evidence="3 4">
    <name type="scientific">Thelephora terrestris</name>
    <dbReference type="NCBI Taxonomy" id="56493"/>
    <lineage>
        <taxon>Eukaryota</taxon>
        <taxon>Fungi</taxon>
        <taxon>Dikarya</taxon>
        <taxon>Basidiomycota</taxon>
        <taxon>Agaricomycotina</taxon>
        <taxon>Agaricomycetes</taxon>
        <taxon>Thelephorales</taxon>
        <taxon>Thelephoraceae</taxon>
        <taxon>Thelephora</taxon>
    </lineage>
</organism>
<dbReference type="Proteomes" id="UP000736335">
    <property type="component" value="Unassembled WGS sequence"/>
</dbReference>
<protein>
    <recommendedName>
        <fullName evidence="2">DUF6535 domain-containing protein</fullName>
    </recommendedName>
</protein>
<dbReference type="AlphaFoldDB" id="A0A9P6HAX4"/>
<gene>
    <name evidence="3" type="ORF">BJ322DRAFT_215753</name>
</gene>
<keyword evidence="1" id="KW-0472">Membrane</keyword>
<accession>A0A9P6HAX4</accession>
<evidence type="ECO:0000259" key="2">
    <source>
        <dbReference type="Pfam" id="PF20153"/>
    </source>
</evidence>